<feature type="chain" id="PRO_5046488393" evidence="1">
    <location>
        <begin position="19"/>
        <end position="154"/>
    </location>
</feature>
<evidence type="ECO:0000313" key="3">
    <source>
        <dbReference type="Proteomes" id="UP001324380"/>
    </source>
</evidence>
<dbReference type="EMBL" id="CP139558">
    <property type="protein sequence ID" value="WPU94177.1"/>
    <property type="molecule type" value="Genomic_DNA"/>
</dbReference>
<dbReference type="RefSeq" id="WP_321563301.1">
    <property type="nucleotide sequence ID" value="NZ_CP139558.1"/>
</dbReference>
<protein>
    <submittedName>
        <fullName evidence="2">Uncharacterized protein</fullName>
    </submittedName>
</protein>
<evidence type="ECO:0000313" key="2">
    <source>
        <dbReference type="EMBL" id="WPU94177.1"/>
    </source>
</evidence>
<keyword evidence="3" id="KW-1185">Reference proteome</keyword>
<reference evidence="2 3" key="1">
    <citation type="submission" date="2023-11" db="EMBL/GenBank/DDBJ databases">
        <title>Analysis of the Genomes of Mucilaginibacter gossypii cycad 4 and M. sabulilitoris SNA2: microbes with the potential for plant growth promotion.</title>
        <authorList>
            <person name="Hirsch A.M."/>
            <person name="Humm E."/>
            <person name="Rubbi M."/>
            <person name="Del Vecchio G."/>
            <person name="Ha S.M."/>
            <person name="Pellegrini M."/>
            <person name="Gunsalus R.P."/>
        </authorList>
    </citation>
    <scope>NUCLEOTIDE SEQUENCE [LARGE SCALE GENOMIC DNA]</scope>
    <source>
        <strain evidence="2 3">SNA2</strain>
    </source>
</reference>
<dbReference type="Proteomes" id="UP001324380">
    <property type="component" value="Chromosome"/>
</dbReference>
<accession>A0ABZ0TNZ2</accession>
<keyword evidence="1" id="KW-0732">Signal</keyword>
<name>A0ABZ0TNZ2_9SPHI</name>
<organism evidence="2 3">
    <name type="scientific">Mucilaginibacter sabulilitoris</name>
    <dbReference type="NCBI Taxonomy" id="1173583"/>
    <lineage>
        <taxon>Bacteria</taxon>
        <taxon>Pseudomonadati</taxon>
        <taxon>Bacteroidota</taxon>
        <taxon>Sphingobacteriia</taxon>
        <taxon>Sphingobacteriales</taxon>
        <taxon>Sphingobacteriaceae</taxon>
        <taxon>Mucilaginibacter</taxon>
    </lineage>
</organism>
<proteinExistence type="predicted"/>
<evidence type="ECO:0000256" key="1">
    <source>
        <dbReference type="SAM" id="SignalP"/>
    </source>
</evidence>
<feature type="signal peptide" evidence="1">
    <location>
        <begin position="1"/>
        <end position="18"/>
    </location>
</feature>
<gene>
    <name evidence="2" type="ORF">SNE25_01390</name>
</gene>
<sequence length="154" mass="17246">MSKLLLLLCFLVSGFSLKAQSILENRWKAGCYYDKNNHKFTGLFASYTGVNTFDYKKDRKSKRDEYDIFSIRAIVINRDSVTRDSFVVSHAEIVKKAPLLKVIVDGPVKLFLFVYTITSPMSPIGPAGVVTLAVGFKSSKKPITMAKIRTTSPK</sequence>